<gene>
    <name evidence="1" type="ORF">HOP61_01310</name>
</gene>
<evidence type="ECO:0000313" key="2">
    <source>
        <dbReference type="Proteomes" id="UP001320178"/>
    </source>
</evidence>
<sequence>MSIKKTGSAVWQGSLKEGKGQVSTESGVLNDVPYSFAKRFEGEAGSNPEELIGAAHASCYSMALSMIMGEAGLTPERIATEAAVTLEQDAGGFSISKIHLTTRVRSPGADEQAFQDAANKAKEGCPVSKLFKAEITLDASLES</sequence>
<proteinExistence type="predicted"/>
<reference evidence="1" key="2">
    <citation type="journal article" date="2021" name="Front. Microbiol.">
        <title>Aerobic Denitrification and Heterotrophic Sulfur Oxidation in the Genus Halomonas Revealed by Six Novel Species Characterizations and Genome-Based Analysis.</title>
        <authorList>
            <person name="Wang L."/>
            <person name="Shao Z."/>
        </authorList>
    </citation>
    <scope>NUCLEOTIDE SEQUENCE</scope>
    <source>
        <strain evidence="1">MCCC 1A05776</strain>
    </source>
</reference>
<name>A0AAW4YNW5_9GAMM</name>
<dbReference type="Proteomes" id="UP001320178">
    <property type="component" value="Unassembled WGS sequence"/>
</dbReference>
<dbReference type="PANTHER" id="PTHR42830:SF1">
    <property type="entry name" value="OSMOTICALLY INDUCIBLE FAMILY PROTEIN"/>
    <property type="match status" value="1"/>
</dbReference>
<dbReference type="Pfam" id="PF02566">
    <property type="entry name" value="OsmC"/>
    <property type="match status" value="1"/>
</dbReference>
<evidence type="ECO:0000313" key="1">
    <source>
        <dbReference type="EMBL" id="MCE8049932.1"/>
    </source>
</evidence>
<protein>
    <submittedName>
        <fullName evidence="1">OsmC family protein</fullName>
    </submittedName>
</protein>
<dbReference type="InterPro" id="IPR036102">
    <property type="entry name" value="OsmC/Ohrsf"/>
</dbReference>
<dbReference type="PANTHER" id="PTHR42830">
    <property type="entry name" value="OSMOTICALLY INDUCIBLE FAMILY PROTEIN"/>
    <property type="match status" value="1"/>
</dbReference>
<dbReference type="NCBIfam" id="TIGR03562">
    <property type="entry name" value="osmo_induc_OsmC"/>
    <property type="match status" value="1"/>
</dbReference>
<dbReference type="GO" id="GO:0004601">
    <property type="term" value="F:peroxidase activity"/>
    <property type="evidence" value="ECO:0007669"/>
    <property type="project" value="InterPro"/>
</dbReference>
<dbReference type="Gene3D" id="3.30.300.20">
    <property type="match status" value="1"/>
</dbReference>
<dbReference type="InterPro" id="IPR003718">
    <property type="entry name" value="OsmC/Ohr_fam"/>
</dbReference>
<dbReference type="InterPro" id="IPR015946">
    <property type="entry name" value="KH_dom-like_a/b"/>
</dbReference>
<organism evidence="1 2">
    <name type="scientific">Billgrantia desiderata</name>
    <dbReference type="NCBI Taxonomy" id="52021"/>
    <lineage>
        <taxon>Bacteria</taxon>
        <taxon>Pseudomonadati</taxon>
        <taxon>Pseudomonadota</taxon>
        <taxon>Gammaproteobacteria</taxon>
        <taxon>Oceanospirillales</taxon>
        <taxon>Halomonadaceae</taxon>
        <taxon>Billgrantia</taxon>
    </lineage>
</organism>
<dbReference type="RefSeq" id="WP_035591632.1">
    <property type="nucleotide sequence ID" value="NZ_FNVC01000029.1"/>
</dbReference>
<dbReference type="GO" id="GO:0006979">
    <property type="term" value="P:response to oxidative stress"/>
    <property type="evidence" value="ECO:0007669"/>
    <property type="project" value="InterPro"/>
</dbReference>
<dbReference type="InterPro" id="IPR052707">
    <property type="entry name" value="OsmC_Ohr_Peroxiredoxin"/>
</dbReference>
<dbReference type="AlphaFoldDB" id="A0AAW4YNW5"/>
<dbReference type="InterPro" id="IPR019904">
    <property type="entry name" value="Peroxiredoxin_OsmC"/>
</dbReference>
<comment type="caution">
    <text evidence="1">The sequence shown here is derived from an EMBL/GenBank/DDBJ whole genome shotgun (WGS) entry which is preliminary data.</text>
</comment>
<reference evidence="1" key="1">
    <citation type="submission" date="2020-05" db="EMBL/GenBank/DDBJ databases">
        <authorList>
            <person name="Wang L."/>
            <person name="Shao Z."/>
        </authorList>
    </citation>
    <scope>NUCLEOTIDE SEQUENCE</scope>
    <source>
        <strain evidence="1">MCCC 1A05776</strain>
    </source>
</reference>
<accession>A0AAW4YNW5</accession>
<dbReference type="SUPFAM" id="SSF82784">
    <property type="entry name" value="OsmC-like"/>
    <property type="match status" value="1"/>
</dbReference>
<dbReference type="EMBL" id="JABFTS010000001">
    <property type="protein sequence ID" value="MCE8049932.1"/>
    <property type="molecule type" value="Genomic_DNA"/>
</dbReference>